<dbReference type="EMBL" id="DVFV01000033">
    <property type="protein sequence ID" value="HIQ90335.1"/>
    <property type="molecule type" value="Genomic_DNA"/>
</dbReference>
<proteinExistence type="predicted"/>
<accession>A0A9D0ZQE4</accession>
<comment type="caution">
    <text evidence="1">The sequence shown here is derived from an EMBL/GenBank/DDBJ whole genome shotgun (WGS) entry which is preliminary data.</text>
</comment>
<name>A0A9D0ZQE4_9FIRM</name>
<evidence type="ECO:0000313" key="2">
    <source>
        <dbReference type="Proteomes" id="UP000886786"/>
    </source>
</evidence>
<sequence length="79" mass="9622">MHEIHHYNYTIKRNIFPLHEVLKKTYLVESNENQIKTCYYNLGDNMNYAKINKIFNEMLDDVDYLKRKTYIVNTNCKKS</sequence>
<protein>
    <submittedName>
        <fullName evidence="1">Uncharacterized protein</fullName>
    </submittedName>
</protein>
<gene>
    <name evidence="1" type="ORF">IAB27_01710</name>
</gene>
<reference evidence="1" key="1">
    <citation type="submission" date="2020-10" db="EMBL/GenBank/DDBJ databases">
        <authorList>
            <person name="Gilroy R."/>
        </authorList>
    </citation>
    <scope>NUCLEOTIDE SEQUENCE</scope>
    <source>
        <strain evidence="1">CHK147-3167</strain>
    </source>
</reference>
<evidence type="ECO:0000313" key="1">
    <source>
        <dbReference type="EMBL" id="HIQ90335.1"/>
    </source>
</evidence>
<dbReference type="AlphaFoldDB" id="A0A9D0ZQE4"/>
<dbReference type="Proteomes" id="UP000886786">
    <property type="component" value="Unassembled WGS sequence"/>
</dbReference>
<organism evidence="1 2">
    <name type="scientific">Candidatus Coprosoma intestinipullorum</name>
    <dbReference type="NCBI Taxonomy" id="2840752"/>
    <lineage>
        <taxon>Bacteria</taxon>
        <taxon>Bacillati</taxon>
        <taxon>Bacillota</taxon>
        <taxon>Bacillota incertae sedis</taxon>
        <taxon>Candidatus Coprosoma</taxon>
    </lineage>
</organism>
<reference evidence="1" key="2">
    <citation type="journal article" date="2021" name="PeerJ">
        <title>Extensive microbial diversity within the chicken gut microbiome revealed by metagenomics and culture.</title>
        <authorList>
            <person name="Gilroy R."/>
            <person name="Ravi A."/>
            <person name="Getino M."/>
            <person name="Pursley I."/>
            <person name="Horton D.L."/>
            <person name="Alikhan N.F."/>
            <person name="Baker D."/>
            <person name="Gharbi K."/>
            <person name="Hall N."/>
            <person name="Watson M."/>
            <person name="Adriaenssens E.M."/>
            <person name="Foster-Nyarko E."/>
            <person name="Jarju S."/>
            <person name="Secka A."/>
            <person name="Antonio M."/>
            <person name="Oren A."/>
            <person name="Chaudhuri R.R."/>
            <person name="La Ragione R."/>
            <person name="Hildebrand F."/>
            <person name="Pallen M.J."/>
        </authorList>
    </citation>
    <scope>NUCLEOTIDE SEQUENCE</scope>
    <source>
        <strain evidence="1">CHK147-3167</strain>
    </source>
</reference>